<evidence type="ECO:0000313" key="2">
    <source>
        <dbReference type="Proteomes" id="UP001203338"/>
    </source>
</evidence>
<name>A0ABT0PCF0_9GAMM</name>
<evidence type="ECO:0000313" key="1">
    <source>
        <dbReference type="EMBL" id="MCL6268432.1"/>
    </source>
</evidence>
<organism evidence="1 2">
    <name type="scientific">Parendozoicomonas callyspongiae</name>
    <dbReference type="NCBI Taxonomy" id="2942213"/>
    <lineage>
        <taxon>Bacteria</taxon>
        <taxon>Pseudomonadati</taxon>
        <taxon>Pseudomonadota</taxon>
        <taxon>Gammaproteobacteria</taxon>
        <taxon>Oceanospirillales</taxon>
        <taxon>Endozoicomonadaceae</taxon>
        <taxon>Parendozoicomonas</taxon>
    </lineage>
</organism>
<keyword evidence="2" id="KW-1185">Reference proteome</keyword>
<comment type="caution">
    <text evidence="1">The sequence shown here is derived from an EMBL/GenBank/DDBJ whole genome shotgun (WGS) entry which is preliminary data.</text>
</comment>
<dbReference type="Proteomes" id="UP001203338">
    <property type="component" value="Unassembled WGS sequence"/>
</dbReference>
<proteinExistence type="predicted"/>
<protein>
    <submittedName>
        <fullName evidence="1">Uncharacterized protein</fullName>
    </submittedName>
</protein>
<reference evidence="1 2" key="1">
    <citation type="submission" date="2022-05" db="EMBL/GenBank/DDBJ databases">
        <authorList>
            <person name="Park J.-S."/>
        </authorList>
    </citation>
    <scope>NUCLEOTIDE SEQUENCE [LARGE SCALE GENOMIC DNA]</scope>
    <source>
        <strain evidence="1 2">2012CJ34-2</strain>
    </source>
</reference>
<gene>
    <name evidence="1" type="ORF">M3P05_00515</name>
</gene>
<dbReference type="RefSeq" id="WP_249697268.1">
    <property type="nucleotide sequence ID" value="NZ_JAMFLX010000001.1"/>
</dbReference>
<dbReference type="EMBL" id="JAMFLX010000001">
    <property type="protein sequence ID" value="MCL6268432.1"/>
    <property type="molecule type" value="Genomic_DNA"/>
</dbReference>
<accession>A0ABT0PCF0</accession>
<sequence>MNTCWFNSGSRYLSAILFLWAITGLTIGDEGQGIIGTLYSYFGYAEKSQTAVEDSNGNTNIRLRYGVICGSRMCAKEDVYDQQLISRISVYFNELNKNECRNFRPAAQYGKYFQKKKTKVFPHENYIVCYTPDDDNDLELSVSLMGMERYQSYLQMFRLPLEHQGYDTSQQNVHPLEISTVEGGCNDNLAFTDFLSKAEDKRDFIDAVSIFPLLVKLGRALRMLSASLYSEWDLVSTTDANKGKIIYVTDSQSQRETIKTMGDNNPLHFFVHPADKQLPKQFYEVIYIPTSVVVPDEMRVLYPSDTKTVIEQGKPLSDFVAKNEQWTTAFELLTFIIHKMLEPVVSETAPYFLGFVPESRALGVAQKSGFYDLALLGGHVTHGTVVHMLQILRFKEMGMEKEHLNSINQICWSRLLDDISMDSWFLGSGVCVGTRGEYSLAQKDKCYMFHNFPRMNVPPSLHRMLTTKLLSRLIYSIEETASLEEQSFFRSSWLKTSDNLKQVAQDIEVLENTILTEHLMSWRRILKHEKKLTLSGADHGSERYFDPSLIHQEVITETIGFFRDRGYTVEKVNKRSYIIYPPPFPEFWQSAWNHLSVE</sequence>